<dbReference type="PANTHER" id="PTHR35530:SF2">
    <property type="entry name" value="BSL4019 PROTEIN"/>
    <property type="match status" value="1"/>
</dbReference>
<evidence type="ECO:0000256" key="2">
    <source>
        <dbReference type="ARBA" id="ARBA00023235"/>
    </source>
</evidence>
<dbReference type="Proteomes" id="UP000218288">
    <property type="component" value="Chromosome"/>
</dbReference>
<keyword evidence="2" id="KW-0413">Isomerase</keyword>
<sequence>MKNYAIFLNDAARFNRKRQRRIGRRHRISENAMPFIRVTIAGPETGSETVAALQRGITALMAEVLGKRADLTAVLIEPAPAGGWSVGGAAVTPAAHVEARVTQGTNTAEEKARFVAAAHDLLVRMLPGPLPLATYVVVQEVPAEAWGYGGLTQAARAQEAAARK</sequence>
<dbReference type="AlphaFoldDB" id="A0A160P9R6"/>
<evidence type="ECO:0000313" key="4">
    <source>
        <dbReference type="EMBL" id="BAU89397.1"/>
    </source>
</evidence>
<evidence type="ECO:0000259" key="3">
    <source>
        <dbReference type="Pfam" id="PF01361"/>
    </source>
</evidence>
<gene>
    <name evidence="4" type="ORF">MPPM_0792</name>
</gene>
<proteinExistence type="inferred from homology"/>
<dbReference type="PANTHER" id="PTHR35530">
    <property type="entry name" value="TAUTOMERASE-RELATED"/>
    <property type="match status" value="1"/>
</dbReference>
<protein>
    <submittedName>
        <fullName evidence="4">4-oxalocrotonate tautomerase</fullName>
    </submittedName>
</protein>
<accession>A0A160P9R6</accession>
<dbReference type="Gene3D" id="3.30.429.10">
    <property type="entry name" value="Macrophage Migration Inhibitory Factor"/>
    <property type="match status" value="2"/>
</dbReference>
<dbReference type="GO" id="GO:0016853">
    <property type="term" value="F:isomerase activity"/>
    <property type="evidence" value="ECO:0007669"/>
    <property type="project" value="UniProtKB-KW"/>
</dbReference>
<dbReference type="OrthoDB" id="9803586at2"/>
<evidence type="ECO:0000256" key="1">
    <source>
        <dbReference type="ARBA" id="ARBA00006723"/>
    </source>
</evidence>
<dbReference type="InterPro" id="IPR014347">
    <property type="entry name" value="Tautomerase/MIF_sf"/>
</dbReference>
<dbReference type="EMBL" id="AP014809">
    <property type="protein sequence ID" value="BAU89397.1"/>
    <property type="molecule type" value="Genomic_DNA"/>
</dbReference>
<reference evidence="4 5" key="1">
    <citation type="journal article" date="2016" name="Genome Announc.">
        <title>Complete Genome Sequence of Methylobacterium populi P-1M, Isolated from Pink-Pigmented Household Biofilm.</title>
        <authorList>
            <person name="Morohoshi T."/>
            <person name="Ikeda T."/>
        </authorList>
    </citation>
    <scope>NUCLEOTIDE SEQUENCE [LARGE SCALE GENOMIC DNA]</scope>
    <source>
        <strain evidence="4 5">P-1M</strain>
    </source>
</reference>
<dbReference type="Pfam" id="PF01361">
    <property type="entry name" value="Tautomerase"/>
    <property type="match status" value="2"/>
</dbReference>
<feature type="domain" description="4-oxalocrotonate tautomerase-like" evidence="3">
    <location>
        <begin position="97"/>
        <end position="152"/>
    </location>
</feature>
<evidence type="ECO:0000313" key="5">
    <source>
        <dbReference type="Proteomes" id="UP000218288"/>
    </source>
</evidence>
<dbReference type="InterPro" id="IPR004370">
    <property type="entry name" value="4-OT-like_dom"/>
</dbReference>
<name>A0A160P9R6_9HYPH</name>
<organism evidence="4 5">
    <name type="scientific">Methylorubrum populi</name>
    <dbReference type="NCBI Taxonomy" id="223967"/>
    <lineage>
        <taxon>Bacteria</taxon>
        <taxon>Pseudomonadati</taxon>
        <taxon>Pseudomonadota</taxon>
        <taxon>Alphaproteobacteria</taxon>
        <taxon>Hyphomicrobiales</taxon>
        <taxon>Methylobacteriaceae</taxon>
        <taxon>Methylorubrum</taxon>
    </lineage>
</organism>
<comment type="similarity">
    <text evidence="1">Belongs to the 4-oxalocrotonate tautomerase family.</text>
</comment>
<dbReference type="SUPFAM" id="SSF55331">
    <property type="entry name" value="Tautomerase/MIF"/>
    <property type="match status" value="1"/>
</dbReference>
<feature type="domain" description="4-oxalocrotonate tautomerase-like" evidence="3">
    <location>
        <begin position="34"/>
        <end position="91"/>
    </location>
</feature>